<feature type="compositionally biased region" description="Basic residues" evidence="9">
    <location>
        <begin position="109"/>
        <end position="118"/>
    </location>
</feature>
<feature type="region of interest" description="Disordered" evidence="9">
    <location>
        <begin position="103"/>
        <end position="201"/>
    </location>
</feature>
<dbReference type="InterPro" id="IPR002119">
    <property type="entry name" value="Histone_H2A"/>
</dbReference>
<comment type="subcellular location">
    <subcellularLocation>
        <location evidence="2">Chromosome</location>
    </subcellularLocation>
    <subcellularLocation>
        <location evidence="1">Nucleus</location>
    </subcellularLocation>
</comment>
<comment type="subunit">
    <text evidence="4">The nucleosome is a histone octamer containing two molecules each of H2A, H2B, H3 and H4 assembled in one H3-H4 heterotetramer and two H2A-H2B heterodimers. The octamer wraps approximately 147 bp of DNA.</text>
</comment>
<evidence type="ECO:0000256" key="7">
    <source>
        <dbReference type="ARBA" id="ARBA00023242"/>
    </source>
</evidence>
<evidence type="ECO:0000256" key="2">
    <source>
        <dbReference type="ARBA" id="ARBA00004286"/>
    </source>
</evidence>
<feature type="region of interest" description="Disordered" evidence="9">
    <location>
        <begin position="718"/>
        <end position="833"/>
    </location>
</feature>
<keyword evidence="7" id="KW-0539">Nucleus</keyword>
<dbReference type="GO" id="GO:0005634">
    <property type="term" value="C:nucleus"/>
    <property type="evidence" value="ECO:0007669"/>
    <property type="project" value="UniProtKB-SubCell"/>
</dbReference>
<accession>A0A2P6V4C7</accession>
<dbReference type="InterPro" id="IPR007125">
    <property type="entry name" value="H2A/H2B/H3"/>
</dbReference>
<keyword evidence="14" id="KW-1185">Reference proteome</keyword>
<dbReference type="AlphaFoldDB" id="A0A2P6V4C7"/>
<dbReference type="Proteomes" id="UP000239649">
    <property type="component" value="Unassembled WGS sequence"/>
</dbReference>
<feature type="domain" description="Histone H2A C-terminal" evidence="11">
    <location>
        <begin position="655"/>
        <end position="686"/>
    </location>
</feature>
<dbReference type="Gene3D" id="1.10.20.10">
    <property type="entry name" value="Histone, subunit A"/>
    <property type="match status" value="1"/>
</dbReference>
<dbReference type="STRING" id="554055.A0A2P6V4C7"/>
<evidence type="ECO:0000313" key="13">
    <source>
        <dbReference type="EMBL" id="PSC68943.1"/>
    </source>
</evidence>
<proteinExistence type="inferred from homology"/>
<evidence type="ECO:0000256" key="1">
    <source>
        <dbReference type="ARBA" id="ARBA00004123"/>
    </source>
</evidence>
<dbReference type="CDD" id="cd00074">
    <property type="entry name" value="HFD_H2A"/>
    <property type="match status" value="1"/>
</dbReference>
<dbReference type="PRINTS" id="PR00620">
    <property type="entry name" value="HISTONEH2A"/>
</dbReference>
<dbReference type="GO" id="GO:0003677">
    <property type="term" value="F:DNA binding"/>
    <property type="evidence" value="ECO:0007669"/>
    <property type="project" value="UniProtKB-KW"/>
</dbReference>
<dbReference type="Pfam" id="PF00125">
    <property type="entry name" value="Histone"/>
    <property type="match status" value="1"/>
</dbReference>
<feature type="domain" description="Core Histone H2A/H2B/H3" evidence="10">
    <location>
        <begin position="573"/>
        <end position="653"/>
    </location>
</feature>
<feature type="compositionally biased region" description="Gly residues" evidence="9">
    <location>
        <begin position="788"/>
        <end position="798"/>
    </location>
</feature>
<dbReference type="EMBL" id="LHPF02000031">
    <property type="protein sequence ID" value="PSC68943.1"/>
    <property type="molecule type" value="Genomic_DNA"/>
</dbReference>
<reference evidence="13 14" key="1">
    <citation type="journal article" date="2018" name="Plant J.">
        <title>Genome sequences of Chlorella sorokiniana UTEX 1602 and Micractinium conductrix SAG 241.80: implications to maltose excretion by a green alga.</title>
        <authorList>
            <person name="Arriola M.B."/>
            <person name="Velmurugan N."/>
            <person name="Zhang Y."/>
            <person name="Plunkett M.H."/>
            <person name="Hondzo H."/>
            <person name="Barney B.M."/>
        </authorList>
    </citation>
    <scope>NUCLEOTIDE SEQUENCE [LARGE SCALE GENOMIC DNA]</scope>
    <source>
        <strain evidence="13 14">SAG 241.80</strain>
    </source>
</reference>
<evidence type="ECO:0000256" key="4">
    <source>
        <dbReference type="ARBA" id="ARBA00011538"/>
    </source>
</evidence>
<evidence type="ECO:0000256" key="5">
    <source>
        <dbReference type="ARBA" id="ARBA00022454"/>
    </source>
</evidence>
<dbReference type="OrthoDB" id="195555at2759"/>
<feature type="compositionally biased region" description="Polar residues" evidence="9">
    <location>
        <begin position="162"/>
        <end position="171"/>
    </location>
</feature>
<comment type="similarity">
    <text evidence="3">Belongs to the histone H2A family.</text>
</comment>
<evidence type="ECO:0000256" key="3">
    <source>
        <dbReference type="ARBA" id="ARBA00010691"/>
    </source>
</evidence>
<keyword evidence="6" id="KW-0238">DNA-binding</keyword>
<feature type="compositionally biased region" description="Basic and acidic residues" evidence="9">
    <location>
        <begin position="777"/>
        <end position="787"/>
    </location>
</feature>
<feature type="compositionally biased region" description="Gly residues" evidence="9">
    <location>
        <begin position="186"/>
        <end position="197"/>
    </location>
</feature>
<gene>
    <name evidence="13" type="ORF">C2E20_7484</name>
</gene>
<evidence type="ECO:0000259" key="11">
    <source>
        <dbReference type="Pfam" id="PF16211"/>
    </source>
</evidence>
<dbReference type="GO" id="GO:0000786">
    <property type="term" value="C:nucleosome"/>
    <property type="evidence" value="ECO:0007669"/>
    <property type="project" value="UniProtKB-KW"/>
</dbReference>
<dbReference type="Pfam" id="PF16211">
    <property type="entry name" value="Histone_H2A_C"/>
    <property type="match status" value="1"/>
</dbReference>
<evidence type="ECO:0000259" key="12">
    <source>
        <dbReference type="Pfam" id="PF20670"/>
    </source>
</evidence>
<feature type="domain" description="DUF6816" evidence="12">
    <location>
        <begin position="238"/>
        <end position="358"/>
    </location>
</feature>
<evidence type="ECO:0000313" key="14">
    <source>
        <dbReference type="Proteomes" id="UP000239649"/>
    </source>
</evidence>
<keyword evidence="8" id="KW-0544">Nucleosome core</keyword>
<feature type="compositionally biased region" description="Basic and acidic residues" evidence="9">
    <location>
        <begin position="748"/>
        <end position="769"/>
    </location>
</feature>
<name>A0A2P6V4C7_9CHLO</name>
<dbReference type="PROSITE" id="PS00046">
    <property type="entry name" value="HISTONE_H2A"/>
    <property type="match status" value="1"/>
</dbReference>
<organism evidence="13 14">
    <name type="scientific">Micractinium conductrix</name>
    <dbReference type="NCBI Taxonomy" id="554055"/>
    <lineage>
        <taxon>Eukaryota</taxon>
        <taxon>Viridiplantae</taxon>
        <taxon>Chlorophyta</taxon>
        <taxon>core chlorophytes</taxon>
        <taxon>Trebouxiophyceae</taxon>
        <taxon>Chlorellales</taxon>
        <taxon>Chlorellaceae</taxon>
        <taxon>Chlorella clade</taxon>
        <taxon>Micractinium</taxon>
    </lineage>
</organism>
<dbReference type="FunFam" id="1.10.20.10:FF:000005">
    <property type="entry name" value="Histone H2A"/>
    <property type="match status" value="1"/>
</dbReference>
<feature type="compositionally biased region" description="Low complexity" evidence="9">
    <location>
        <begin position="718"/>
        <end position="746"/>
    </location>
</feature>
<feature type="compositionally biased region" description="Low complexity" evidence="9">
    <location>
        <begin position="119"/>
        <end position="131"/>
    </location>
</feature>
<dbReference type="InterPro" id="IPR049213">
    <property type="entry name" value="DUF6816"/>
</dbReference>
<dbReference type="InterPro" id="IPR032454">
    <property type="entry name" value="Histone_H2A_C"/>
</dbReference>
<dbReference type="SUPFAM" id="SSF47113">
    <property type="entry name" value="Histone-fold"/>
    <property type="match status" value="1"/>
</dbReference>
<sequence length="1081" mass="114220">MAKQQQPQDDTDEIVASGDALRMVAGWLGVAGGDVEDVMEKEGLNPDFEAGRVQGLGLGAKYLPHNKAVGLTAGVEHRLGAKLRRSAAAAGNAAGVRGHHGLLAAGQHGRPHHAHAHQQQHGQQAQQAQQQDGVQDSEEEEEGRGGAFAKGGSASGKRPATYSRSELLQVSGTAVGGKKRKKRKIGGGGGGSGGGDSGAASAVAAAAPPLPSLRPNSLAARMATAGSIQQPGFMPPWAPKQLYFPRWMFGEWEVDMEFTALRTPLGREFVPAGFLQAAEAAPEEGGLGSQYAFRQRFYSTLPDTFDNNLRMNLGLGMPRDAIIADRAFNTKQTTDAFLGWDAVESVEYDPRDAPLKQVVTLSTLTPDLAPLPPRRLELFFNALSSEGDAAAVAAASLGGGGLYGDPGAAAEPQEFYTSELCRQVLLGARQVEVKDYEVMHRYRLAGEGVVEGGQRSCLYLQPQEERFFAAGGWAVAVYDYRFTMRRLPAPEDAPWAAAACVQTPKAVWHTRAHAASELARWETQGRAAASRVWVVGASGGMAITTANMSGKGAKGLSGKGAKGTIGIKGAGGDKKKPISRSARAGLQFPVGRIHRLLKGRATANGRVGATAAVYTAAILEYLTAEVLELAGNASKDLKVKRITPRHLQLAIRGDEELDTLIKATIAGGGVIPHIHKSLINKQGKKEGFPLMPPMRALPLAQQLERSAAPAGLQHFSSAAEGDAAGSSGAPRAAAASSGAQGSPGSRGPRRDGPQHRGPRDGGARGDGQRRPHGGRGGGDHRGGRDQRGGGGGGRAQRGGGRDQRSGGGWRRGGEDDSELSPELAAARAAADREDTSAVQALAKLVPAELRNLPAYQALTQFKLSLRNAKGDDIMEGMDLTDIANMDHLPLAKYYCTDREWADFAAGRLDEEEEVLLLERMSTALLADEHYAQKQATVATAIDQDPDYDLAASLSSVPQLRGSPRPQLAVAELAAALGAQIEEQKGEVLEATGLSEEEFAAAKEATVKQQVAAVQADLAPPLPDHIARSERLTGLLDRALPRDHPSYGAIEQRLAVLQANPGWPHERKMVFAKRLIKRMAAA</sequence>
<evidence type="ECO:0000259" key="10">
    <source>
        <dbReference type="Pfam" id="PF00125"/>
    </source>
</evidence>
<dbReference type="InterPro" id="IPR009072">
    <property type="entry name" value="Histone-fold"/>
</dbReference>
<dbReference type="PANTHER" id="PTHR23430">
    <property type="entry name" value="HISTONE H2A"/>
    <property type="match status" value="1"/>
</dbReference>
<dbReference type="GO" id="GO:0046982">
    <property type="term" value="F:protein heterodimerization activity"/>
    <property type="evidence" value="ECO:0007669"/>
    <property type="project" value="InterPro"/>
</dbReference>
<dbReference type="Pfam" id="PF20670">
    <property type="entry name" value="DUF6816"/>
    <property type="match status" value="1"/>
</dbReference>
<keyword evidence="5" id="KW-0158">Chromosome</keyword>
<dbReference type="InterPro" id="IPR032458">
    <property type="entry name" value="Histone_H2A_CS"/>
</dbReference>
<dbReference type="SMART" id="SM00414">
    <property type="entry name" value="H2A"/>
    <property type="match status" value="1"/>
</dbReference>
<evidence type="ECO:0000256" key="9">
    <source>
        <dbReference type="SAM" id="MobiDB-lite"/>
    </source>
</evidence>
<comment type="caution">
    <text evidence="13">The sequence shown here is derived from an EMBL/GenBank/DDBJ whole genome shotgun (WGS) entry which is preliminary data.</text>
</comment>
<evidence type="ECO:0000256" key="6">
    <source>
        <dbReference type="ARBA" id="ARBA00023125"/>
    </source>
</evidence>
<dbReference type="GO" id="GO:0030527">
    <property type="term" value="F:structural constituent of chromatin"/>
    <property type="evidence" value="ECO:0007669"/>
    <property type="project" value="InterPro"/>
</dbReference>
<protein>
    <submittedName>
        <fullName evidence="13">Histone H2A variant 3</fullName>
    </submittedName>
</protein>
<evidence type="ECO:0000256" key="8">
    <source>
        <dbReference type="ARBA" id="ARBA00023269"/>
    </source>
</evidence>